<dbReference type="InterPro" id="IPR028020">
    <property type="entry name" value="ASX_DEUBAD_dom"/>
</dbReference>
<evidence type="ECO:0000313" key="3">
    <source>
        <dbReference type="Proteomes" id="UP000287166"/>
    </source>
</evidence>
<name>A0A401GU67_9APHY</name>
<feature type="domain" description="ASX DEUBAD" evidence="1">
    <location>
        <begin position="1"/>
        <end position="156"/>
    </location>
</feature>
<dbReference type="RefSeq" id="XP_027616684.1">
    <property type="nucleotide sequence ID" value="XM_027760883.1"/>
</dbReference>
<accession>A0A401GU67</accession>
<dbReference type="InParanoid" id="A0A401GU67"/>
<dbReference type="AlphaFoldDB" id="A0A401GU67"/>
<gene>
    <name evidence="2" type="ORF">SCP_0802930</name>
</gene>
<evidence type="ECO:0000259" key="1">
    <source>
        <dbReference type="Pfam" id="PF13919"/>
    </source>
</evidence>
<dbReference type="Pfam" id="PF13919">
    <property type="entry name" value="ASXH"/>
    <property type="match status" value="1"/>
</dbReference>
<dbReference type="Proteomes" id="UP000287166">
    <property type="component" value="Unassembled WGS sequence"/>
</dbReference>
<evidence type="ECO:0000313" key="2">
    <source>
        <dbReference type="EMBL" id="GBE85771.1"/>
    </source>
</evidence>
<proteinExistence type="predicted"/>
<keyword evidence="3" id="KW-1185">Reference proteome</keyword>
<protein>
    <recommendedName>
        <fullName evidence="1">ASX DEUBAD domain-containing protein</fullName>
    </recommendedName>
</protein>
<sequence>MDITDLLNYGNFLDLSAESQAHLVALLPPTAFQTFLPSISPTHVDFPIFRSTHSTSADVDVLQMDSDTPSQAGPSAHHGYGSIFLSHEATEHSSATLDPLVFNSPFFLSASRTFQDHLFSGWFAKKAQDDLERYQQGISDGSMHADWKDEAWARDHPPAKLIGTRATDLTDLVKHGLLKQGDILAYRREFPLLKLVVEKDLLIDTIYPRTNTLSILLSAGSERRLHPTLLVAEGGEIGPGERIRTIDAIADPLALETGILDVDGRVSRADRYFTDDGNLHMHMNSSSASNSTSLGATEVTSASRAWKAFVVWRWREEMRNNIEMQALQERGGRERAGTLFYLRAYCHD</sequence>
<organism evidence="2 3">
    <name type="scientific">Sparassis crispa</name>
    <dbReference type="NCBI Taxonomy" id="139825"/>
    <lineage>
        <taxon>Eukaryota</taxon>
        <taxon>Fungi</taxon>
        <taxon>Dikarya</taxon>
        <taxon>Basidiomycota</taxon>
        <taxon>Agaricomycotina</taxon>
        <taxon>Agaricomycetes</taxon>
        <taxon>Polyporales</taxon>
        <taxon>Sparassidaceae</taxon>
        <taxon>Sparassis</taxon>
    </lineage>
</organism>
<dbReference type="EMBL" id="BFAD01000008">
    <property type="protein sequence ID" value="GBE85771.1"/>
    <property type="molecule type" value="Genomic_DNA"/>
</dbReference>
<dbReference type="OrthoDB" id="2289918at2759"/>
<dbReference type="STRING" id="139825.A0A401GU67"/>
<comment type="caution">
    <text evidence="2">The sequence shown here is derived from an EMBL/GenBank/DDBJ whole genome shotgun (WGS) entry which is preliminary data.</text>
</comment>
<reference evidence="2 3" key="1">
    <citation type="journal article" date="2018" name="Sci. Rep.">
        <title>Genome sequence of the cauliflower mushroom Sparassis crispa (Hanabiratake) and its association with beneficial usage.</title>
        <authorList>
            <person name="Kiyama R."/>
            <person name="Furutani Y."/>
            <person name="Kawaguchi K."/>
            <person name="Nakanishi T."/>
        </authorList>
    </citation>
    <scope>NUCLEOTIDE SEQUENCE [LARGE SCALE GENOMIC DNA]</scope>
</reference>
<dbReference type="GeneID" id="38782688"/>